<dbReference type="Pfam" id="PF07859">
    <property type="entry name" value="Abhydrolase_3"/>
    <property type="match status" value="1"/>
</dbReference>
<dbReference type="GO" id="GO:0046555">
    <property type="term" value="F:acetylxylan esterase activity"/>
    <property type="evidence" value="ECO:0007669"/>
    <property type="project" value="InterPro"/>
</dbReference>
<feature type="signal peptide" evidence="2">
    <location>
        <begin position="1"/>
        <end position="18"/>
    </location>
</feature>
<feature type="domain" description="SGNH hydrolase-type esterase" evidence="4">
    <location>
        <begin position="277"/>
        <end position="467"/>
    </location>
</feature>
<name>A0A1H5X6G4_XYLRU</name>
<dbReference type="PANTHER" id="PTHR48081:SF6">
    <property type="entry name" value="PEPTIDASE S9 PROLYL OLIGOPEPTIDASE CATALYTIC DOMAIN-CONTAINING PROTEIN"/>
    <property type="match status" value="1"/>
</dbReference>
<keyword evidence="2" id="KW-0732">Signal</keyword>
<dbReference type="EMBL" id="FNUV01000008">
    <property type="protein sequence ID" value="SEG06997.1"/>
    <property type="molecule type" value="Genomic_DNA"/>
</dbReference>
<dbReference type="InterPro" id="IPR013094">
    <property type="entry name" value="AB_hydrolase_3"/>
</dbReference>
<dbReference type="AlphaFoldDB" id="A0A1H5X6G4"/>
<dbReference type="InterPro" id="IPR013830">
    <property type="entry name" value="SGNH_hydro"/>
</dbReference>
<evidence type="ECO:0000256" key="1">
    <source>
        <dbReference type="ARBA" id="ARBA00022801"/>
    </source>
</evidence>
<reference evidence="5 6" key="1">
    <citation type="submission" date="2016-10" db="EMBL/GenBank/DDBJ databases">
        <authorList>
            <person name="de Groot N.N."/>
        </authorList>
    </citation>
    <scope>NUCLEOTIDE SEQUENCE [LARGE SCALE GENOMIC DNA]</scope>
    <source>
        <strain evidence="5 6">AR32</strain>
    </source>
</reference>
<dbReference type="Pfam" id="PF13472">
    <property type="entry name" value="Lipase_GDSL_2"/>
    <property type="match status" value="1"/>
</dbReference>
<dbReference type="InterPro" id="IPR029058">
    <property type="entry name" value="AB_hydrolase_fold"/>
</dbReference>
<dbReference type="Gene3D" id="3.40.50.1110">
    <property type="entry name" value="SGNH hydrolase"/>
    <property type="match status" value="1"/>
</dbReference>
<keyword evidence="1" id="KW-0378">Hydrolase</keyword>
<dbReference type="PANTHER" id="PTHR48081">
    <property type="entry name" value="AB HYDROLASE SUPERFAMILY PROTEIN C4A8.06C"/>
    <property type="match status" value="1"/>
</dbReference>
<feature type="domain" description="Alpha/beta hydrolase fold-3" evidence="3">
    <location>
        <begin position="54"/>
        <end position="242"/>
    </location>
</feature>
<dbReference type="Proteomes" id="UP000236735">
    <property type="component" value="Unassembled WGS sequence"/>
</dbReference>
<evidence type="ECO:0000313" key="6">
    <source>
        <dbReference type="Proteomes" id="UP000236735"/>
    </source>
</evidence>
<feature type="chain" id="PRO_5009289112" evidence="2">
    <location>
        <begin position="19"/>
        <end position="479"/>
    </location>
</feature>
<dbReference type="InterPro" id="IPR050300">
    <property type="entry name" value="GDXG_lipolytic_enzyme"/>
</dbReference>
<dbReference type="SUPFAM" id="SSF53474">
    <property type="entry name" value="alpha/beta-Hydrolases"/>
    <property type="match status" value="1"/>
</dbReference>
<evidence type="ECO:0000256" key="2">
    <source>
        <dbReference type="SAM" id="SignalP"/>
    </source>
</evidence>
<organism evidence="5 6">
    <name type="scientific">Xylanibacter ruminicola</name>
    <name type="common">Prevotella ruminicola</name>
    <dbReference type="NCBI Taxonomy" id="839"/>
    <lineage>
        <taxon>Bacteria</taxon>
        <taxon>Pseudomonadati</taxon>
        <taxon>Bacteroidota</taxon>
        <taxon>Bacteroidia</taxon>
        <taxon>Bacteroidales</taxon>
        <taxon>Prevotellaceae</taxon>
        <taxon>Xylanibacter</taxon>
    </lineage>
</organism>
<protein>
    <submittedName>
        <fullName evidence="5">Acetyl esterase/lipase</fullName>
    </submittedName>
</protein>
<evidence type="ECO:0000259" key="4">
    <source>
        <dbReference type="Pfam" id="PF13472"/>
    </source>
</evidence>
<accession>A0A1H5X6G4</accession>
<proteinExistence type="predicted"/>
<dbReference type="RefSeq" id="WP_103916167.1">
    <property type="nucleotide sequence ID" value="NZ_FNUV01000008.1"/>
</dbReference>
<gene>
    <name evidence="5" type="ORF">SAMN05216354_2640</name>
</gene>
<sequence>MKKFFVIGMLFSAVMVQAQTARTFTLDLTEDGKAQMVCFLPETSCGKAIVGVPGGGYSVLSNTHEGTMASDWLNQQGIAYFVVNYRLPEGDRMKPMSDVMNGIRTVRDSAKVWGINPNDVGIMGFSAGGHLASVVSTHADFDARPNFSILFYPVISMDQRVSHKWSCINFLGEEGLKDPALVRDFSTMNAVRRHLTPPALIISASDDRLVPFVTNGLEYYKAMRLAGNDCAMYVYPTGDHGFGFGPWFKYHDQLLTDIGNWLKAHQAPKEDAVRVACIGNSITDGHGIDMATAYGYPALLQKKLGSDYWVKNFGVSARTMLNKGDYPYMNELAWKDALAFKPDIVVIKLGTNDSKGRNWLFGAEFRQDLEQMITTLRPDLLQPAKKKGKKAAATVPAKPQIFLCTPIKAEKTTWDINDSIIVNGVIPVQQEVAKKYGLNVIDLHTLFEGGEKLMMTDGIHPNGQGADKMAQIIADALKQ</sequence>
<dbReference type="InterPro" id="IPR036514">
    <property type="entry name" value="SGNH_hydro_sf"/>
</dbReference>
<dbReference type="NCBIfam" id="NF042968">
    <property type="entry name" value="AcxylEst_AxeA1"/>
    <property type="match status" value="1"/>
</dbReference>
<dbReference type="InterPro" id="IPR050029">
    <property type="entry name" value="AxeA1"/>
</dbReference>
<evidence type="ECO:0000313" key="5">
    <source>
        <dbReference type="EMBL" id="SEG06997.1"/>
    </source>
</evidence>
<dbReference type="SUPFAM" id="SSF52266">
    <property type="entry name" value="SGNH hydrolase"/>
    <property type="match status" value="1"/>
</dbReference>
<dbReference type="Gene3D" id="3.40.50.1820">
    <property type="entry name" value="alpha/beta hydrolase"/>
    <property type="match status" value="1"/>
</dbReference>
<evidence type="ECO:0000259" key="3">
    <source>
        <dbReference type="Pfam" id="PF07859"/>
    </source>
</evidence>